<evidence type="ECO:0000313" key="8">
    <source>
        <dbReference type="Ensembl" id="ENSNMLP00000012577.1"/>
    </source>
</evidence>
<accession>A0A8C6SXS3</accession>
<dbReference type="InterPro" id="IPR038900">
    <property type="entry name" value="TMC"/>
</dbReference>
<reference evidence="8" key="2">
    <citation type="submission" date="2025-09" db="UniProtKB">
        <authorList>
            <consortium name="Ensembl"/>
        </authorList>
    </citation>
    <scope>IDENTIFICATION</scope>
</reference>
<feature type="transmembrane region" description="Helical" evidence="6">
    <location>
        <begin position="264"/>
        <end position="290"/>
    </location>
</feature>
<feature type="transmembrane region" description="Helical" evidence="6">
    <location>
        <begin position="126"/>
        <end position="147"/>
    </location>
</feature>
<keyword evidence="4 6" id="KW-1133">Transmembrane helix</keyword>
<organism evidence="8 9">
    <name type="scientific">Neogobius melanostomus</name>
    <name type="common">round goby</name>
    <dbReference type="NCBI Taxonomy" id="47308"/>
    <lineage>
        <taxon>Eukaryota</taxon>
        <taxon>Metazoa</taxon>
        <taxon>Chordata</taxon>
        <taxon>Craniata</taxon>
        <taxon>Vertebrata</taxon>
        <taxon>Euteleostomi</taxon>
        <taxon>Actinopterygii</taxon>
        <taxon>Neopterygii</taxon>
        <taxon>Teleostei</taxon>
        <taxon>Neoteleostei</taxon>
        <taxon>Acanthomorphata</taxon>
        <taxon>Gobiaria</taxon>
        <taxon>Gobiiformes</taxon>
        <taxon>Gobioidei</taxon>
        <taxon>Gobiidae</taxon>
        <taxon>Benthophilinae</taxon>
        <taxon>Neogobiini</taxon>
        <taxon>Neogobius</taxon>
    </lineage>
</organism>
<feature type="transmembrane region" description="Helical" evidence="6">
    <location>
        <begin position="496"/>
        <end position="516"/>
    </location>
</feature>
<evidence type="ECO:0000256" key="3">
    <source>
        <dbReference type="ARBA" id="ARBA00022692"/>
    </source>
</evidence>
<dbReference type="GO" id="GO:0005886">
    <property type="term" value="C:plasma membrane"/>
    <property type="evidence" value="ECO:0007669"/>
    <property type="project" value="InterPro"/>
</dbReference>
<feature type="transmembrane region" description="Helical" evidence="6">
    <location>
        <begin position="85"/>
        <end position="106"/>
    </location>
</feature>
<keyword evidence="3 6" id="KW-0812">Transmembrane</keyword>
<feature type="transmembrane region" description="Helical" evidence="6">
    <location>
        <begin position="22"/>
        <end position="46"/>
    </location>
</feature>
<feature type="transmembrane region" description="Helical" evidence="6">
    <location>
        <begin position="201"/>
        <end position="220"/>
    </location>
</feature>
<keyword evidence="5 6" id="KW-0472">Membrane</keyword>
<keyword evidence="9" id="KW-1185">Reference proteome</keyword>
<sequence>SQETQTPVDTSVRNFGGGVQSYFLFLRFLVVLNFLSSLLIAGFVIIPSIVFRSVEDIPFNSTGNQSYYWTQTFYLIRPGVGLVAFYNYFLDFLSGTGFIEYTYLFYGYYKNPLVGNINFSYNIPLAYLLTAAFYLLFCLFCIIARLVKLHHKIVFTGWDYGSSGHRATKLKQQNIYYRLQVDLEEERIKKKAASLTQAQKAFLYSARIVLFILALGFIGAATNLDQGVLGLFYEYLPSIVITAANFIVPMLNDQLAPFERYSPSITIILALFRAVFLRLVSLISVLFSLWRQITCDNNTEAANCETCQYNVKTYQCWETRVGQEMYKLTIFDLLINLAMLILVESPRRIVVDNWPNKLTQWVGRQEFVVPNNVLGLVYGQTVAWTGAFFCPLLPLINTLKFILLFYTKRITLFQNCRPALKTFRSTTSSFFFSVILLLGLGLASMVMIYSVGVIHPSMACGPFRTFDTMWLVIPTAISKLSQTTQEFLFFIGSQSFSIPLFAFVMLCYVISLAAVYKKSVTLMKTQLKLVSVSMDCPEHSHLFYVMTHDYCEVMDLTP</sequence>
<evidence type="ECO:0000256" key="2">
    <source>
        <dbReference type="ARBA" id="ARBA00006510"/>
    </source>
</evidence>
<dbReference type="Ensembl" id="ENSNMLT00000014198.1">
    <property type="protein sequence ID" value="ENSNMLP00000012577.1"/>
    <property type="gene ID" value="ENSNMLG00000008538.1"/>
</dbReference>
<reference evidence="8" key="1">
    <citation type="submission" date="2025-08" db="UniProtKB">
        <authorList>
            <consortium name="Ensembl"/>
        </authorList>
    </citation>
    <scope>IDENTIFICATION</scope>
</reference>
<name>A0A8C6SXS3_9GOBI</name>
<dbReference type="AlphaFoldDB" id="A0A8C6SXS3"/>
<feature type="transmembrane region" description="Helical" evidence="6">
    <location>
        <begin position="382"/>
        <end position="406"/>
    </location>
</feature>
<feature type="domain" description="TMC" evidence="7">
    <location>
        <begin position="316"/>
        <end position="425"/>
    </location>
</feature>
<evidence type="ECO:0000256" key="5">
    <source>
        <dbReference type="ARBA" id="ARBA00023136"/>
    </source>
</evidence>
<dbReference type="GO" id="GO:0008381">
    <property type="term" value="F:mechanosensitive monoatomic ion channel activity"/>
    <property type="evidence" value="ECO:0007669"/>
    <property type="project" value="TreeGrafter"/>
</dbReference>
<protein>
    <recommendedName>
        <fullName evidence="6">Transmembrane channel-like protein</fullName>
    </recommendedName>
</protein>
<comment type="subcellular location">
    <subcellularLocation>
        <location evidence="1 6">Membrane</location>
        <topology evidence="1 6">Multi-pass membrane protein</topology>
    </subcellularLocation>
</comment>
<dbReference type="Pfam" id="PF07810">
    <property type="entry name" value="TMC"/>
    <property type="match status" value="1"/>
</dbReference>
<proteinExistence type="inferred from homology"/>
<dbReference type="Proteomes" id="UP000694523">
    <property type="component" value="Unplaced"/>
</dbReference>
<evidence type="ECO:0000259" key="7">
    <source>
        <dbReference type="Pfam" id="PF07810"/>
    </source>
</evidence>
<feature type="transmembrane region" description="Helical" evidence="6">
    <location>
        <begin position="427"/>
        <end position="449"/>
    </location>
</feature>
<evidence type="ECO:0000256" key="4">
    <source>
        <dbReference type="ARBA" id="ARBA00022989"/>
    </source>
</evidence>
<dbReference type="PANTHER" id="PTHR23302:SF45">
    <property type="entry name" value="TRANSMEMBRANE CHANNEL-LIKE PROTEIN 4"/>
    <property type="match status" value="1"/>
</dbReference>
<dbReference type="PANTHER" id="PTHR23302">
    <property type="entry name" value="TRANSMEMBRANE CHANNEL-RELATED"/>
    <property type="match status" value="1"/>
</dbReference>
<evidence type="ECO:0000256" key="6">
    <source>
        <dbReference type="RuleBase" id="RU310713"/>
    </source>
</evidence>
<evidence type="ECO:0000256" key="1">
    <source>
        <dbReference type="ARBA" id="ARBA00004141"/>
    </source>
</evidence>
<evidence type="ECO:0000313" key="9">
    <source>
        <dbReference type="Proteomes" id="UP000694523"/>
    </source>
</evidence>
<feature type="transmembrane region" description="Helical" evidence="6">
    <location>
        <begin position="232"/>
        <end position="252"/>
    </location>
</feature>
<comment type="similarity">
    <text evidence="2 6">Belongs to the TMC family.</text>
</comment>
<dbReference type="InterPro" id="IPR012496">
    <property type="entry name" value="TMC_dom"/>
</dbReference>